<comment type="caution">
    <text evidence="9">The sequence shown here is derived from an EMBL/GenBank/DDBJ whole genome shotgun (WGS) entry which is preliminary data.</text>
</comment>
<dbReference type="Gene3D" id="1.10.150.130">
    <property type="match status" value="1"/>
</dbReference>
<comment type="similarity">
    <text evidence="2">Belongs to the 'phage' integrase family.</text>
</comment>
<dbReference type="InterPro" id="IPR050090">
    <property type="entry name" value="Tyrosine_recombinase_XerCD"/>
</dbReference>
<dbReference type="Proteomes" id="UP000647416">
    <property type="component" value="Unassembled WGS sequence"/>
</dbReference>
<evidence type="ECO:0000256" key="5">
    <source>
        <dbReference type="ARBA" id="ARBA00023172"/>
    </source>
</evidence>
<dbReference type="Gene3D" id="1.10.443.10">
    <property type="entry name" value="Intergrase catalytic core"/>
    <property type="match status" value="1"/>
</dbReference>
<evidence type="ECO:0000259" key="7">
    <source>
        <dbReference type="PROSITE" id="PS51898"/>
    </source>
</evidence>
<dbReference type="GO" id="GO:0006310">
    <property type="term" value="P:DNA recombination"/>
    <property type="evidence" value="ECO:0007669"/>
    <property type="project" value="UniProtKB-KW"/>
</dbReference>
<dbReference type="GO" id="GO:0003677">
    <property type="term" value="F:DNA binding"/>
    <property type="evidence" value="ECO:0007669"/>
    <property type="project" value="UniProtKB-UniRule"/>
</dbReference>
<dbReference type="AlphaFoldDB" id="A0A926IV40"/>
<evidence type="ECO:0000256" key="6">
    <source>
        <dbReference type="PROSITE-ProRule" id="PRU01248"/>
    </source>
</evidence>
<dbReference type="InterPro" id="IPR010998">
    <property type="entry name" value="Integrase_recombinase_N"/>
</dbReference>
<evidence type="ECO:0000259" key="8">
    <source>
        <dbReference type="PROSITE" id="PS51900"/>
    </source>
</evidence>
<proteinExistence type="inferred from homology"/>
<evidence type="ECO:0000256" key="2">
    <source>
        <dbReference type="ARBA" id="ARBA00008857"/>
    </source>
</evidence>
<dbReference type="SUPFAM" id="SSF56349">
    <property type="entry name" value="DNA breaking-rejoining enzymes"/>
    <property type="match status" value="1"/>
</dbReference>
<comment type="function">
    <text evidence="1">Site-specific tyrosine recombinase, which acts by catalyzing the cutting and rejoining of the recombining DNA molecules.</text>
</comment>
<gene>
    <name evidence="9" type="ORF">H8706_11885</name>
</gene>
<sequence>MVKKDFPEFLSEYLTSYLPNYKNVSKNTIASYCDTFKLFLKYCRDQKGIPVEKISFKSVNQEIIFDFLEYIEKERLSCTNTRNQRLMALRSFFKYVQAESPENILLCKKVLNIPAKKHTTKSINYLTKDEIKLILKQPDVQSKHGRRDLALLSLMYDTGARVQEIIDLTPSDIRFESPEFVRLLGKGRKTRDVPLLKNTANNLHIYLKENHLLDESAKCYPVFTNRNKNKLTRFGVMYILDKYCKMAQEEDPLFKTHVTPHVLRHSKAMHMLQAGVDIIYIRDILGHVSIETTQIYAHADMSMKISALNTLGKTETPVLPIWLENKNLLEWLQNLGR</sequence>
<feature type="domain" description="Core-binding (CB)" evidence="8">
    <location>
        <begin position="4"/>
        <end position="97"/>
    </location>
</feature>
<accession>A0A926IV40</accession>
<keyword evidence="10" id="KW-1185">Reference proteome</keyword>
<evidence type="ECO:0000313" key="10">
    <source>
        <dbReference type="Proteomes" id="UP000647416"/>
    </source>
</evidence>
<evidence type="ECO:0000256" key="1">
    <source>
        <dbReference type="ARBA" id="ARBA00003283"/>
    </source>
</evidence>
<keyword evidence="5" id="KW-0233">DNA recombination</keyword>
<feature type="domain" description="Tyr recombinase" evidence="7">
    <location>
        <begin position="121"/>
        <end position="309"/>
    </location>
</feature>
<dbReference type="CDD" id="cd01182">
    <property type="entry name" value="INT_RitC_C_like"/>
    <property type="match status" value="1"/>
</dbReference>
<evidence type="ECO:0000256" key="3">
    <source>
        <dbReference type="ARBA" id="ARBA00022908"/>
    </source>
</evidence>
<dbReference type="Pfam" id="PF00589">
    <property type="entry name" value="Phage_integrase"/>
    <property type="match status" value="1"/>
</dbReference>
<reference evidence="9" key="1">
    <citation type="submission" date="2020-08" db="EMBL/GenBank/DDBJ databases">
        <title>Genome public.</title>
        <authorList>
            <person name="Liu C."/>
            <person name="Sun Q."/>
        </authorList>
    </citation>
    <scope>NUCLEOTIDE SEQUENCE</scope>
    <source>
        <strain evidence="9">NSJ-50</strain>
    </source>
</reference>
<dbReference type="InterPro" id="IPR044068">
    <property type="entry name" value="CB"/>
</dbReference>
<dbReference type="InterPro" id="IPR004107">
    <property type="entry name" value="Integrase_SAM-like_N"/>
</dbReference>
<dbReference type="PANTHER" id="PTHR30349:SF81">
    <property type="entry name" value="TYROSINE RECOMBINASE XERC"/>
    <property type="match status" value="1"/>
</dbReference>
<evidence type="ECO:0000313" key="9">
    <source>
        <dbReference type="EMBL" id="MBC8597553.1"/>
    </source>
</evidence>
<dbReference type="Pfam" id="PF02899">
    <property type="entry name" value="Phage_int_SAM_1"/>
    <property type="match status" value="1"/>
</dbReference>
<dbReference type="EMBL" id="JACRTE010000056">
    <property type="protein sequence ID" value="MBC8597553.1"/>
    <property type="molecule type" value="Genomic_DNA"/>
</dbReference>
<dbReference type="InterPro" id="IPR013762">
    <property type="entry name" value="Integrase-like_cat_sf"/>
</dbReference>
<dbReference type="PROSITE" id="PS51898">
    <property type="entry name" value="TYR_RECOMBINASE"/>
    <property type="match status" value="1"/>
</dbReference>
<dbReference type="InterPro" id="IPR011010">
    <property type="entry name" value="DNA_brk_join_enz"/>
</dbReference>
<keyword evidence="3" id="KW-0229">DNA integration</keyword>
<dbReference type="InterPro" id="IPR002104">
    <property type="entry name" value="Integrase_catalytic"/>
</dbReference>
<dbReference type="RefSeq" id="WP_394354578.1">
    <property type="nucleotide sequence ID" value="NZ_JACRTE010000056.1"/>
</dbReference>
<organism evidence="9 10">
    <name type="scientific">Qingrenia yutianensis</name>
    <dbReference type="NCBI Taxonomy" id="2763676"/>
    <lineage>
        <taxon>Bacteria</taxon>
        <taxon>Bacillati</taxon>
        <taxon>Bacillota</taxon>
        <taxon>Clostridia</taxon>
        <taxon>Eubacteriales</taxon>
        <taxon>Oscillospiraceae</taxon>
        <taxon>Qingrenia</taxon>
    </lineage>
</organism>
<name>A0A926IV40_9FIRM</name>
<protein>
    <submittedName>
        <fullName evidence="9">Tyrosine-type recombinase/integrase</fullName>
    </submittedName>
</protein>
<dbReference type="PANTHER" id="PTHR30349">
    <property type="entry name" value="PHAGE INTEGRASE-RELATED"/>
    <property type="match status" value="1"/>
</dbReference>
<dbReference type="GO" id="GO:0015074">
    <property type="term" value="P:DNA integration"/>
    <property type="evidence" value="ECO:0007669"/>
    <property type="project" value="UniProtKB-KW"/>
</dbReference>
<keyword evidence="4 6" id="KW-0238">DNA-binding</keyword>
<dbReference type="PROSITE" id="PS51900">
    <property type="entry name" value="CB"/>
    <property type="match status" value="1"/>
</dbReference>
<evidence type="ECO:0000256" key="4">
    <source>
        <dbReference type="ARBA" id="ARBA00023125"/>
    </source>
</evidence>